<dbReference type="KEGG" id="lbc:LACBIDRAFT_306428"/>
<sequence>MKSTSCIMLSCHYRPSHSLYITLHGRSFVSWIVLYMKYIPSQFVSQCIYYIYQVQTNANSMMLSLRLDRMDLMNKRYPEHSSP</sequence>
<dbReference type="InParanoid" id="B0DMW5"/>
<dbReference type="Proteomes" id="UP000001194">
    <property type="component" value="Unassembled WGS sequence"/>
</dbReference>
<dbReference type="HOGENOM" id="CLU_2542957_0_0_1"/>
<evidence type="ECO:0000313" key="1">
    <source>
        <dbReference type="EMBL" id="EDR04122.1"/>
    </source>
</evidence>
<dbReference type="EMBL" id="DS547120">
    <property type="protein sequence ID" value="EDR04122.1"/>
    <property type="molecule type" value="Genomic_DNA"/>
</dbReference>
<dbReference type="RefSeq" id="XP_001885377.1">
    <property type="nucleotide sequence ID" value="XM_001885342.1"/>
</dbReference>
<protein>
    <submittedName>
        <fullName evidence="1">Predicted protein</fullName>
    </submittedName>
</protein>
<proteinExistence type="predicted"/>
<reference evidence="1 2" key="1">
    <citation type="journal article" date="2008" name="Nature">
        <title>The genome of Laccaria bicolor provides insights into mycorrhizal symbiosis.</title>
        <authorList>
            <person name="Martin F."/>
            <person name="Aerts A."/>
            <person name="Ahren D."/>
            <person name="Brun A."/>
            <person name="Danchin E.G.J."/>
            <person name="Duchaussoy F."/>
            <person name="Gibon J."/>
            <person name="Kohler A."/>
            <person name="Lindquist E."/>
            <person name="Pereda V."/>
            <person name="Salamov A."/>
            <person name="Shapiro H.J."/>
            <person name="Wuyts J."/>
            <person name="Blaudez D."/>
            <person name="Buee M."/>
            <person name="Brokstein P."/>
            <person name="Canbaeck B."/>
            <person name="Cohen D."/>
            <person name="Courty P.E."/>
            <person name="Coutinho P.M."/>
            <person name="Delaruelle C."/>
            <person name="Detter J.C."/>
            <person name="Deveau A."/>
            <person name="DiFazio S."/>
            <person name="Duplessis S."/>
            <person name="Fraissinet-Tachet L."/>
            <person name="Lucic E."/>
            <person name="Frey-Klett P."/>
            <person name="Fourrey C."/>
            <person name="Feussner I."/>
            <person name="Gay G."/>
            <person name="Grimwood J."/>
            <person name="Hoegger P.J."/>
            <person name="Jain P."/>
            <person name="Kilaru S."/>
            <person name="Labbe J."/>
            <person name="Lin Y.C."/>
            <person name="Legue V."/>
            <person name="Le Tacon F."/>
            <person name="Marmeisse R."/>
            <person name="Melayah D."/>
            <person name="Montanini B."/>
            <person name="Muratet M."/>
            <person name="Nehls U."/>
            <person name="Niculita-Hirzel H."/>
            <person name="Oudot-Le Secq M.P."/>
            <person name="Peter M."/>
            <person name="Quesneville H."/>
            <person name="Rajashekar B."/>
            <person name="Reich M."/>
            <person name="Rouhier N."/>
            <person name="Schmutz J."/>
            <person name="Yin T."/>
            <person name="Chalot M."/>
            <person name="Henrissat B."/>
            <person name="Kuees U."/>
            <person name="Lucas S."/>
            <person name="Van de Peer Y."/>
            <person name="Podila G.K."/>
            <person name="Polle A."/>
            <person name="Pukkila P.J."/>
            <person name="Richardson P.M."/>
            <person name="Rouze P."/>
            <person name="Sanders I.R."/>
            <person name="Stajich J.E."/>
            <person name="Tunlid A."/>
            <person name="Tuskan G."/>
            <person name="Grigoriev I.V."/>
        </authorList>
    </citation>
    <scope>NUCLEOTIDE SEQUENCE [LARGE SCALE GENOMIC DNA]</scope>
    <source>
        <strain evidence="2">S238N-H82 / ATCC MYA-4686</strain>
    </source>
</reference>
<keyword evidence="2" id="KW-1185">Reference proteome</keyword>
<accession>B0DMW5</accession>
<dbReference type="GeneID" id="6080945"/>
<evidence type="ECO:0000313" key="2">
    <source>
        <dbReference type="Proteomes" id="UP000001194"/>
    </source>
</evidence>
<name>B0DMW5_LACBS</name>
<organism evidence="2">
    <name type="scientific">Laccaria bicolor (strain S238N-H82 / ATCC MYA-4686)</name>
    <name type="common">Bicoloured deceiver</name>
    <name type="synonym">Laccaria laccata var. bicolor</name>
    <dbReference type="NCBI Taxonomy" id="486041"/>
    <lineage>
        <taxon>Eukaryota</taxon>
        <taxon>Fungi</taxon>
        <taxon>Dikarya</taxon>
        <taxon>Basidiomycota</taxon>
        <taxon>Agaricomycotina</taxon>
        <taxon>Agaricomycetes</taxon>
        <taxon>Agaricomycetidae</taxon>
        <taxon>Agaricales</taxon>
        <taxon>Agaricineae</taxon>
        <taxon>Hydnangiaceae</taxon>
        <taxon>Laccaria</taxon>
    </lineage>
</organism>
<dbReference type="AlphaFoldDB" id="B0DMW5"/>
<gene>
    <name evidence="1" type="ORF">LACBIDRAFT_306428</name>
</gene>